<dbReference type="InterPro" id="IPR037066">
    <property type="entry name" value="Plug_dom_sf"/>
</dbReference>
<accession>A0A2T0MEL6</accession>
<dbReference type="SUPFAM" id="SSF49464">
    <property type="entry name" value="Carboxypeptidase regulatory domain-like"/>
    <property type="match status" value="1"/>
</dbReference>
<evidence type="ECO:0000313" key="11">
    <source>
        <dbReference type="Proteomes" id="UP000237640"/>
    </source>
</evidence>
<dbReference type="OrthoDB" id="9768177at2"/>
<dbReference type="NCBIfam" id="TIGR04056">
    <property type="entry name" value="OMP_RagA_SusC"/>
    <property type="match status" value="1"/>
</dbReference>
<dbReference type="Gene3D" id="2.60.40.1120">
    <property type="entry name" value="Carboxypeptidase-like, regulatory domain"/>
    <property type="match status" value="1"/>
</dbReference>
<feature type="domain" description="TonB-dependent receptor plug" evidence="9">
    <location>
        <begin position="115"/>
        <end position="238"/>
    </location>
</feature>
<dbReference type="SUPFAM" id="SSF56935">
    <property type="entry name" value="Porins"/>
    <property type="match status" value="1"/>
</dbReference>
<keyword evidence="4 7" id="KW-0812">Transmembrane</keyword>
<dbReference type="RefSeq" id="WP_106143038.1">
    <property type="nucleotide sequence ID" value="NZ_PVYX01000001.1"/>
</dbReference>
<dbReference type="InterPro" id="IPR023997">
    <property type="entry name" value="TonB-dep_OMP_SusC/RagA_CS"/>
</dbReference>
<evidence type="ECO:0000256" key="2">
    <source>
        <dbReference type="ARBA" id="ARBA00022448"/>
    </source>
</evidence>
<evidence type="ECO:0000256" key="1">
    <source>
        <dbReference type="ARBA" id="ARBA00004571"/>
    </source>
</evidence>
<dbReference type="InterPro" id="IPR039426">
    <property type="entry name" value="TonB-dep_rcpt-like"/>
</dbReference>
<protein>
    <submittedName>
        <fullName evidence="10">TonB-linked SusC/RagA family outer membrane protein</fullName>
    </submittedName>
</protein>
<evidence type="ECO:0000256" key="8">
    <source>
        <dbReference type="SAM" id="SignalP"/>
    </source>
</evidence>
<dbReference type="Proteomes" id="UP000237640">
    <property type="component" value="Unassembled WGS sequence"/>
</dbReference>
<organism evidence="10 11">
    <name type="scientific">Flagellimonas meridianipacifica</name>
    <dbReference type="NCBI Taxonomy" id="1080225"/>
    <lineage>
        <taxon>Bacteria</taxon>
        <taxon>Pseudomonadati</taxon>
        <taxon>Bacteroidota</taxon>
        <taxon>Flavobacteriia</taxon>
        <taxon>Flavobacteriales</taxon>
        <taxon>Flavobacteriaceae</taxon>
        <taxon>Flagellimonas</taxon>
    </lineage>
</organism>
<feature type="signal peptide" evidence="8">
    <location>
        <begin position="1"/>
        <end position="22"/>
    </location>
</feature>
<evidence type="ECO:0000256" key="6">
    <source>
        <dbReference type="ARBA" id="ARBA00023237"/>
    </source>
</evidence>
<evidence type="ECO:0000259" key="9">
    <source>
        <dbReference type="Pfam" id="PF07715"/>
    </source>
</evidence>
<dbReference type="InterPro" id="IPR036942">
    <property type="entry name" value="Beta-barrel_TonB_sf"/>
</dbReference>
<dbReference type="InterPro" id="IPR023996">
    <property type="entry name" value="TonB-dep_OMP_SusC/RagA"/>
</dbReference>
<evidence type="ECO:0000256" key="3">
    <source>
        <dbReference type="ARBA" id="ARBA00022452"/>
    </source>
</evidence>
<evidence type="ECO:0000256" key="7">
    <source>
        <dbReference type="PROSITE-ProRule" id="PRU01360"/>
    </source>
</evidence>
<evidence type="ECO:0000256" key="5">
    <source>
        <dbReference type="ARBA" id="ARBA00023136"/>
    </source>
</evidence>
<name>A0A2T0MEL6_9FLAO</name>
<comment type="caution">
    <text evidence="10">The sequence shown here is derived from an EMBL/GenBank/DDBJ whole genome shotgun (WGS) entry which is preliminary data.</text>
</comment>
<gene>
    <name evidence="10" type="ORF">CLV81_0003</name>
</gene>
<dbReference type="GO" id="GO:0009279">
    <property type="term" value="C:cell outer membrane"/>
    <property type="evidence" value="ECO:0007669"/>
    <property type="project" value="UniProtKB-SubCell"/>
</dbReference>
<dbReference type="AlphaFoldDB" id="A0A2T0MEL6"/>
<comment type="subcellular location">
    <subcellularLocation>
        <location evidence="1 7">Cell outer membrane</location>
        <topology evidence="1 7">Multi-pass membrane protein</topology>
    </subcellularLocation>
</comment>
<evidence type="ECO:0000313" key="10">
    <source>
        <dbReference type="EMBL" id="PRX56015.1"/>
    </source>
</evidence>
<keyword evidence="3 7" id="KW-1134">Transmembrane beta strand</keyword>
<sequence>MRSKLTLMLASFLLLCINFSFGQEKTISGNVTDQNGLPLPGVSVVVVGTSSGTQTDFDGNYSISANVGQVLRFSYLGQRTVNMTVGASSAINVQMEEDAEALEEVVVVAYGTQSKDKIVQNVSIVGEEALENLVVTSPDQLLRGQAAGVNVVNTSGLLGTPTNIQIRGVNTINGGSQPLFVIDGVVLTDNSNGFLQGANNNRSANPFSFINPGDIESLTVLKDAGATALYGTRGANGVVLITTKKGKRGQDATVTINNFVQFTDIIDLPEVLTADEYRQFRTDVANIQDGTSLQPQDLGLGAIGDPGSDFVDLIGRTGFSQHTDISVRGGTENSSYFISGSFDDQESFAIGNDLTRWAFRLNLDTQATNWLRVGTNVGITNTVLNTIGTENNTFAPFTSALLTNPTFIPRDDQGNFVRSPNFIPNIEAVARLNTNETDNTRIIGSIFGEISLTPNLKFKSEFGVDRQTIGVRLRRADITFAGGDANFRAVTDDLYRVTNSLNYTNKFGKHSVSGLLLQEFEDRRRRQTQVDGVGFLSDGLTNVGSATTQTVSTTVGGTPTRTGSVITGYLSRISYDYDDKYLLELSGRFDRSSRLGDDNNTGTFWSVAGGWTLSNEKFMENVGWINFLSLRGSIGTAGNDRLIDNLSINRGNFLPLGLFGTGQFGGLAATNVNQPANPNLGFEETRTIDVGLRSSFFNNRVDFNVSYFKRNTTDLLFNVPIPEQTGDLDQSLNSGELENSGWEFELAADIIRSKDFNWNLRFNLNTLDNEVIAIESNEIDDQGRRFTDVGGGGVSRLREGSPLSNFFLVRAVGVNAQTGDFEWLDIDGNVTTTPNLNTDRVDVGKALPDFAGGFTHTINYKNLDLTAAFNYSVGNDIFVDGLRFIDGFDAIGGTINVRRQNLNFWRQPGDQAFLPSPASATANNANQLSTAQLFSGDYLRLNNLTVGYTLPNSIMDRLDFFSSVRFYGTATNLWTLKGDDLDGIDPENNDSGSPLALGQSFFTAPQARTFLIGLNVQF</sequence>
<keyword evidence="8" id="KW-0732">Signal</keyword>
<dbReference type="EMBL" id="PVYX01000001">
    <property type="protein sequence ID" value="PRX56015.1"/>
    <property type="molecule type" value="Genomic_DNA"/>
</dbReference>
<dbReference type="InterPro" id="IPR012910">
    <property type="entry name" value="Plug_dom"/>
</dbReference>
<evidence type="ECO:0000256" key="4">
    <source>
        <dbReference type="ARBA" id="ARBA00022692"/>
    </source>
</evidence>
<dbReference type="InterPro" id="IPR008969">
    <property type="entry name" value="CarboxyPept-like_regulatory"/>
</dbReference>
<comment type="similarity">
    <text evidence="7">Belongs to the TonB-dependent receptor family.</text>
</comment>
<dbReference type="Pfam" id="PF07715">
    <property type="entry name" value="Plug"/>
    <property type="match status" value="1"/>
</dbReference>
<keyword evidence="5 7" id="KW-0472">Membrane</keyword>
<dbReference type="NCBIfam" id="TIGR04057">
    <property type="entry name" value="SusC_RagA_signa"/>
    <property type="match status" value="1"/>
</dbReference>
<feature type="chain" id="PRO_5015554248" evidence="8">
    <location>
        <begin position="23"/>
        <end position="1018"/>
    </location>
</feature>
<keyword evidence="11" id="KW-1185">Reference proteome</keyword>
<reference evidence="10 11" key="1">
    <citation type="submission" date="2018-03" db="EMBL/GenBank/DDBJ databases">
        <title>Genomic Encyclopedia of Archaeal and Bacterial Type Strains, Phase II (KMG-II): from individual species to whole genera.</title>
        <authorList>
            <person name="Goeker M."/>
        </authorList>
    </citation>
    <scope>NUCLEOTIDE SEQUENCE [LARGE SCALE GENOMIC DNA]</scope>
    <source>
        <strain evidence="10 11">DSM 25027</strain>
    </source>
</reference>
<keyword evidence="2 7" id="KW-0813">Transport</keyword>
<dbReference type="Gene3D" id="2.170.130.10">
    <property type="entry name" value="TonB-dependent receptor, plug domain"/>
    <property type="match status" value="1"/>
</dbReference>
<keyword evidence="6 7" id="KW-0998">Cell outer membrane</keyword>
<dbReference type="Gene3D" id="2.40.170.20">
    <property type="entry name" value="TonB-dependent receptor, beta-barrel domain"/>
    <property type="match status" value="1"/>
</dbReference>
<dbReference type="PROSITE" id="PS52016">
    <property type="entry name" value="TONB_DEPENDENT_REC_3"/>
    <property type="match status" value="1"/>
</dbReference>
<dbReference type="Pfam" id="PF13715">
    <property type="entry name" value="CarbopepD_reg_2"/>
    <property type="match status" value="1"/>
</dbReference>
<proteinExistence type="inferred from homology"/>